<evidence type="ECO:0000256" key="1">
    <source>
        <dbReference type="ARBA" id="ARBA00006814"/>
    </source>
</evidence>
<keyword evidence="6" id="KW-1185">Reference proteome</keyword>
<keyword evidence="2 5" id="KW-0645">Protease</keyword>
<comment type="caution">
    <text evidence="5">The sequence shown here is derived from an EMBL/GenBank/DDBJ whole genome shotgun (WGS) entry which is preliminary data.</text>
</comment>
<evidence type="ECO:0000313" key="5">
    <source>
        <dbReference type="EMBL" id="TQJ01873.1"/>
    </source>
</evidence>
<evidence type="ECO:0000256" key="3">
    <source>
        <dbReference type="ARBA" id="ARBA00022750"/>
    </source>
</evidence>
<sequence length="162" mass="16732">MKPCVLVAGVGNSLLGDDGFGMEVIQHLESACLPGWVQIADYEIGGRITCDLVGGYDTTILIDATPRGEQPGTVSVLEIDPGSGTAAPSFVAGHGMRPDAVFQLLELLGCDAGRVLLVSCEPLRLGSGIGLSPPVHRAVRVAVRAVTDLAWGASPGLEQVET</sequence>
<dbReference type="EMBL" id="VFML01000001">
    <property type="protein sequence ID" value="TQJ01873.1"/>
    <property type="molecule type" value="Genomic_DNA"/>
</dbReference>
<dbReference type="InterPro" id="IPR000671">
    <property type="entry name" value="Peptidase_A31"/>
</dbReference>
<evidence type="ECO:0000256" key="2">
    <source>
        <dbReference type="ARBA" id="ARBA00022670"/>
    </source>
</evidence>
<dbReference type="GO" id="GO:0016485">
    <property type="term" value="P:protein processing"/>
    <property type="evidence" value="ECO:0007669"/>
    <property type="project" value="TreeGrafter"/>
</dbReference>
<dbReference type="SUPFAM" id="SSF53163">
    <property type="entry name" value="HybD-like"/>
    <property type="match status" value="1"/>
</dbReference>
<gene>
    <name evidence="5" type="ORF">FB471_1589</name>
</gene>
<comment type="similarity">
    <text evidence="1">Belongs to the peptidase A31 family.</text>
</comment>
<reference evidence="5 6" key="1">
    <citation type="submission" date="2019-06" db="EMBL/GenBank/DDBJ databases">
        <title>Sequencing the genomes of 1000 actinobacteria strains.</title>
        <authorList>
            <person name="Klenk H.-P."/>
        </authorList>
    </citation>
    <scope>NUCLEOTIDE SEQUENCE [LARGE SCALE GENOMIC DNA]</scope>
    <source>
        <strain evidence="5 6">DSM 45679</strain>
    </source>
</reference>
<name>A0A542DFL3_AMYCI</name>
<dbReference type="PANTHER" id="PTHR30302:SF1">
    <property type="entry name" value="HYDROGENASE 2 MATURATION PROTEASE"/>
    <property type="match status" value="1"/>
</dbReference>
<dbReference type="PANTHER" id="PTHR30302">
    <property type="entry name" value="HYDROGENASE 1 MATURATION PROTEASE"/>
    <property type="match status" value="1"/>
</dbReference>
<evidence type="ECO:0000256" key="4">
    <source>
        <dbReference type="ARBA" id="ARBA00022801"/>
    </source>
</evidence>
<dbReference type="AlphaFoldDB" id="A0A542DFL3"/>
<dbReference type="Gene3D" id="3.40.50.1450">
    <property type="entry name" value="HybD-like"/>
    <property type="match status" value="1"/>
</dbReference>
<accession>A0A542DFL3</accession>
<dbReference type="InterPro" id="IPR023430">
    <property type="entry name" value="Pept_HybD-like_dom_sf"/>
</dbReference>
<keyword evidence="4" id="KW-0378">Hydrolase</keyword>
<dbReference type="GO" id="GO:0008047">
    <property type="term" value="F:enzyme activator activity"/>
    <property type="evidence" value="ECO:0007669"/>
    <property type="project" value="InterPro"/>
</dbReference>
<dbReference type="PRINTS" id="PR00446">
    <property type="entry name" value="HYDRGNUPTAKE"/>
</dbReference>
<dbReference type="Pfam" id="PF01750">
    <property type="entry name" value="HycI"/>
    <property type="match status" value="1"/>
</dbReference>
<proteinExistence type="inferred from homology"/>
<organism evidence="5 6">
    <name type="scientific">Amycolatopsis cihanbeyliensis</name>
    <dbReference type="NCBI Taxonomy" id="1128664"/>
    <lineage>
        <taxon>Bacteria</taxon>
        <taxon>Bacillati</taxon>
        <taxon>Actinomycetota</taxon>
        <taxon>Actinomycetes</taxon>
        <taxon>Pseudonocardiales</taxon>
        <taxon>Pseudonocardiaceae</taxon>
        <taxon>Amycolatopsis</taxon>
    </lineage>
</organism>
<dbReference type="Proteomes" id="UP000320876">
    <property type="component" value="Unassembled WGS sequence"/>
</dbReference>
<dbReference type="RefSeq" id="WP_170220984.1">
    <property type="nucleotide sequence ID" value="NZ_VFML01000001.1"/>
</dbReference>
<dbReference type="NCBIfam" id="TIGR00072">
    <property type="entry name" value="hydrog_prot"/>
    <property type="match status" value="1"/>
</dbReference>
<protein>
    <submittedName>
        <fullName evidence="5">Hydrogenase maturation protease</fullName>
    </submittedName>
</protein>
<evidence type="ECO:0000313" key="6">
    <source>
        <dbReference type="Proteomes" id="UP000320876"/>
    </source>
</evidence>
<dbReference type="GO" id="GO:0004190">
    <property type="term" value="F:aspartic-type endopeptidase activity"/>
    <property type="evidence" value="ECO:0007669"/>
    <property type="project" value="UniProtKB-KW"/>
</dbReference>
<keyword evidence="3" id="KW-0064">Aspartyl protease</keyword>